<evidence type="ECO:0000256" key="1">
    <source>
        <dbReference type="ARBA" id="ARBA00009861"/>
    </source>
</evidence>
<dbReference type="OrthoDB" id="894625at2759"/>
<dbReference type="GO" id="GO:0016746">
    <property type="term" value="F:acyltransferase activity"/>
    <property type="evidence" value="ECO:0007669"/>
    <property type="project" value="UniProtKB-KW"/>
</dbReference>
<evidence type="ECO:0000256" key="3">
    <source>
        <dbReference type="ARBA" id="ARBA00023315"/>
    </source>
</evidence>
<dbReference type="PANTHER" id="PTHR31623">
    <property type="entry name" value="F21J9.9"/>
    <property type="match status" value="1"/>
</dbReference>
<reference evidence="4 5" key="1">
    <citation type="journal article" date="2013" name="BMC Genomics">
        <title>The miniature genome of a carnivorous plant Genlisea aurea contains a low number of genes and short non-coding sequences.</title>
        <authorList>
            <person name="Leushkin E.V."/>
            <person name="Sutormin R.A."/>
            <person name="Nabieva E.R."/>
            <person name="Penin A.A."/>
            <person name="Kondrashov A.S."/>
            <person name="Logacheva M.D."/>
        </authorList>
    </citation>
    <scope>NUCLEOTIDE SEQUENCE [LARGE SCALE GENOMIC DNA]</scope>
</reference>
<keyword evidence="5" id="KW-1185">Reference proteome</keyword>
<proteinExistence type="inferred from homology"/>
<evidence type="ECO:0000313" key="4">
    <source>
        <dbReference type="EMBL" id="EPS59189.1"/>
    </source>
</evidence>
<keyword evidence="2" id="KW-0808">Transferase</keyword>
<evidence type="ECO:0000313" key="5">
    <source>
        <dbReference type="Proteomes" id="UP000015453"/>
    </source>
</evidence>
<sequence>MVEATISKEMVSSSSPTPEDLKKYELSMFDQIAPSMFIPVVFNFPPGDDTISSSSFRLKNSLAVVLTRYYPLAGRVSDDGKSIDCDGAVPVAVAEYKEKRLSDLMEEHLGSNKLPRILLPCEAEFDTEVLPGSRVLNVQLNYFACGSLAVAVVFWHKAVDAAV</sequence>
<name>S8BXQ6_9LAMI</name>
<gene>
    <name evidence="4" type="ORF">M569_15621</name>
</gene>
<dbReference type="InterPro" id="IPR023213">
    <property type="entry name" value="CAT-like_dom_sf"/>
</dbReference>
<comment type="similarity">
    <text evidence="1">Belongs to the plant acyltransferase family.</text>
</comment>
<dbReference type="Pfam" id="PF02458">
    <property type="entry name" value="Transferase"/>
    <property type="match status" value="1"/>
</dbReference>
<feature type="non-terminal residue" evidence="4">
    <location>
        <position position="163"/>
    </location>
</feature>
<dbReference type="AlphaFoldDB" id="S8BXQ6"/>
<protein>
    <submittedName>
        <fullName evidence="4">Uncharacterized protein</fullName>
    </submittedName>
</protein>
<comment type="caution">
    <text evidence="4">The sequence shown here is derived from an EMBL/GenBank/DDBJ whole genome shotgun (WGS) entry which is preliminary data.</text>
</comment>
<dbReference type="Proteomes" id="UP000015453">
    <property type="component" value="Unassembled WGS sequence"/>
</dbReference>
<organism evidence="4 5">
    <name type="scientific">Genlisea aurea</name>
    <dbReference type="NCBI Taxonomy" id="192259"/>
    <lineage>
        <taxon>Eukaryota</taxon>
        <taxon>Viridiplantae</taxon>
        <taxon>Streptophyta</taxon>
        <taxon>Embryophyta</taxon>
        <taxon>Tracheophyta</taxon>
        <taxon>Spermatophyta</taxon>
        <taxon>Magnoliopsida</taxon>
        <taxon>eudicotyledons</taxon>
        <taxon>Gunneridae</taxon>
        <taxon>Pentapetalae</taxon>
        <taxon>asterids</taxon>
        <taxon>lamiids</taxon>
        <taxon>Lamiales</taxon>
        <taxon>Lentibulariaceae</taxon>
        <taxon>Genlisea</taxon>
    </lineage>
</organism>
<dbReference type="EMBL" id="AUSU01008570">
    <property type="protein sequence ID" value="EPS59189.1"/>
    <property type="molecule type" value="Genomic_DNA"/>
</dbReference>
<evidence type="ECO:0000256" key="2">
    <source>
        <dbReference type="ARBA" id="ARBA00022679"/>
    </source>
</evidence>
<keyword evidence="3" id="KW-0012">Acyltransferase</keyword>
<dbReference type="Gene3D" id="3.30.559.10">
    <property type="entry name" value="Chloramphenicol acetyltransferase-like domain"/>
    <property type="match status" value="1"/>
</dbReference>
<dbReference type="PANTHER" id="PTHR31623:SF17">
    <property type="entry name" value="F21J9.9"/>
    <property type="match status" value="1"/>
</dbReference>
<accession>S8BXQ6</accession>